<feature type="signal peptide" evidence="5">
    <location>
        <begin position="1"/>
        <end position="17"/>
    </location>
</feature>
<dbReference type="AlphaFoldDB" id="A0A9P0DK92"/>
<dbReference type="PANTHER" id="PTHR24366">
    <property type="entry name" value="IG(IMMUNOGLOBULIN) AND LRR(LEUCINE RICH REPEAT) DOMAINS"/>
    <property type="match status" value="1"/>
</dbReference>
<feature type="compositionally biased region" description="Basic and acidic residues" evidence="3">
    <location>
        <begin position="538"/>
        <end position="548"/>
    </location>
</feature>
<dbReference type="SUPFAM" id="SSF52058">
    <property type="entry name" value="L domain-like"/>
    <property type="match status" value="1"/>
</dbReference>
<keyword evidence="1" id="KW-0433">Leucine-rich repeat</keyword>
<protein>
    <submittedName>
        <fullName evidence="6">Uncharacterized protein</fullName>
    </submittedName>
</protein>
<evidence type="ECO:0000313" key="6">
    <source>
        <dbReference type="EMBL" id="CAH1153529.1"/>
    </source>
</evidence>
<keyword evidence="5" id="KW-0732">Signal</keyword>
<feature type="region of interest" description="Disordered" evidence="3">
    <location>
        <begin position="492"/>
        <end position="554"/>
    </location>
</feature>
<evidence type="ECO:0000256" key="4">
    <source>
        <dbReference type="SAM" id="Phobius"/>
    </source>
</evidence>
<dbReference type="PANTHER" id="PTHR24366:SF96">
    <property type="entry name" value="LEUCINE RICH REPEAT CONTAINING 53"/>
    <property type="match status" value="1"/>
</dbReference>
<dbReference type="EMBL" id="OU896720">
    <property type="protein sequence ID" value="CAH1153529.1"/>
    <property type="molecule type" value="Genomic_DNA"/>
</dbReference>
<proteinExistence type="predicted"/>
<dbReference type="Gene3D" id="3.80.10.10">
    <property type="entry name" value="Ribonuclease Inhibitor"/>
    <property type="match status" value="1"/>
</dbReference>
<keyword evidence="2" id="KW-0677">Repeat</keyword>
<feature type="compositionally biased region" description="Basic and acidic residues" evidence="3">
    <location>
        <begin position="506"/>
        <end position="530"/>
    </location>
</feature>
<accession>A0A9P0DK92</accession>
<dbReference type="InterPro" id="IPR001611">
    <property type="entry name" value="Leu-rich_rpt"/>
</dbReference>
<evidence type="ECO:0000256" key="2">
    <source>
        <dbReference type="ARBA" id="ARBA00022737"/>
    </source>
</evidence>
<feature type="chain" id="PRO_5040375379" evidence="5">
    <location>
        <begin position="18"/>
        <end position="575"/>
    </location>
</feature>
<feature type="region of interest" description="Disordered" evidence="3">
    <location>
        <begin position="429"/>
        <end position="479"/>
    </location>
</feature>
<evidence type="ECO:0000256" key="1">
    <source>
        <dbReference type="ARBA" id="ARBA00022614"/>
    </source>
</evidence>
<dbReference type="PROSITE" id="PS51450">
    <property type="entry name" value="LRR"/>
    <property type="match status" value="1"/>
</dbReference>
<keyword evidence="4" id="KW-0812">Transmembrane</keyword>
<sequence length="575" mass="63282">MWKNIFLLLAVLGTTLGASIHPCSNESCPEEQLQTTSFEFLSKFTQKQFSSIVNLTIVNASVNKVDPKLKYLKNLIHLDLSYNNVDITSIPKLYNLKTLILKANSLKNINMTALPPNIEVLDISHNLLTQIPKDWISLKALKTLHLYKNPIDCDCNNGNVLNYERLILSGVKVPRAVTCYSPNKFQGKDVSSISCSMADIMLYDEPVEGSGSSDIFNIEGGTNIPLVQEEDDENVIEGNTIVDDKKNEFLDGPTTTNPQSESAFLGDEGSGDEGSGFEMLGCIGSCSTPGPVGANDSEYDSPLPSVIDQFKILYNDLFKEEEITHPIITPTTTSTTSSTSVTATSSTSTVAPSTNPPIVEPEIVKETESRLEKVSDKEDVEMISNSTNTSELERASIAPKDSTAVYAIIGVGLFLGVLFLIAFLKNRKSKRRQNKNDIPNTHGEEMKPLNKMSITTFNNEKPNRKSNIPENAPLINGQNGKAKVDTPMLTSFTPLAHPELPQNGRSDADEHAKENGHINDEDEVDIRPKTQPESLTPQRERVTIRESEIPDSIPKTPLLIHRQKNSEGEIIMVVP</sequence>
<feature type="compositionally biased region" description="Low complexity" evidence="3">
    <location>
        <begin position="329"/>
        <end position="353"/>
    </location>
</feature>
<organism evidence="6 7">
    <name type="scientific">Phaedon cochleariae</name>
    <name type="common">Mustard beetle</name>
    <dbReference type="NCBI Taxonomy" id="80249"/>
    <lineage>
        <taxon>Eukaryota</taxon>
        <taxon>Metazoa</taxon>
        <taxon>Ecdysozoa</taxon>
        <taxon>Arthropoda</taxon>
        <taxon>Hexapoda</taxon>
        <taxon>Insecta</taxon>
        <taxon>Pterygota</taxon>
        <taxon>Neoptera</taxon>
        <taxon>Endopterygota</taxon>
        <taxon>Coleoptera</taxon>
        <taxon>Polyphaga</taxon>
        <taxon>Cucujiformia</taxon>
        <taxon>Chrysomeloidea</taxon>
        <taxon>Chrysomelidae</taxon>
        <taxon>Chrysomelinae</taxon>
        <taxon>Chrysomelini</taxon>
        <taxon>Phaedon</taxon>
    </lineage>
</organism>
<reference evidence="6" key="2">
    <citation type="submission" date="2022-10" db="EMBL/GenBank/DDBJ databases">
        <authorList>
            <consortium name="ENA_rothamsted_submissions"/>
            <consortium name="culmorum"/>
            <person name="King R."/>
        </authorList>
    </citation>
    <scope>NUCLEOTIDE SEQUENCE</scope>
</reference>
<feature type="transmembrane region" description="Helical" evidence="4">
    <location>
        <begin position="404"/>
        <end position="424"/>
    </location>
</feature>
<dbReference type="InterPro" id="IPR032675">
    <property type="entry name" value="LRR_dom_sf"/>
</dbReference>
<feature type="compositionally biased region" description="Polar residues" evidence="3">
    <location>
        <begin position="452"/>
        <end position="469"/>
    </location>
</feature>
<feature type="compositionally biased region" description="Polar residues" evidence="3">
    <location>
        <begin position="253"/>
        <end position="262"/>
    </location>
</feature>
<keyword evidence="7" id="KW-1185">Reference proteome</keyword>
<name>A0A9P0DK92_PHACE</name>
<feature type="region of interest" description="Disordered" evidence="3">
    <location>
        <begin position="245"/>
        <end position="271"/>
    </location>
</feature>
<reference evidence="6" key="1">
    <citation type="submission" date="2022-01" db="EMBL/GenBank/DDBJ databases">
        <authorList>
            <person name="King R."/>
        </authorList>
    </citation>
    <scope>NUCLEOTIDE SEQUENCE</scope>
</reference>
<evidence type="ECO:0000256" key="5">
    <source>
        <dbReference type="SAM" id="SignalP"/>
    </source>
</evidence>
<evidence type="ECO:0000256" key="3">
    <source>
        <dbReference type="SAM" id="MobiDB-lite"/>
    </source>
</evidence>
<evidence type="ECO:0000313" key="7">
    <source>
        <dbReference type="Proteomes" id="UP001153737"/>
    </source>
</evidence>
<keyword evidence="4" id="KW-0472">Membrane</keyword>
<dbReference type="Proteomes" id="UP001153737">
    <property type="component" value="Chromosome 14"/>
</dbReference>
<gene>
    <name evidence="6" type="ORF">PHAECO_LOCUS4196</name>
</gene>
<feature type="region of interest" description="Disordered" evidence="3">
    <location>
        <begin position="329"/>
        <end position="357"/>
    </location>
</feature>
<dbReference type="Pfam" id="PF13855">
    <property type="entry name" value="LRR_8"/>
    <property type="match status" value="1"/>
</dbReference>
<keyword evidence="4" id="KW-1133">Transmembrane helix</keyword>
<dbReference type="OrthoDB" id="1741314at2759"/>